<dbReference type="OrthoDB" id="2111604at2"/>
<name>A0A239JIP3_9FIRM</name>
<dbReference type="PANTHER" id="PTHR37804">
    <property type="entry name" value="CDAA REGULATORY PROTEIN CDAR"/>
    <property type="match status" value="1"/>
</dbReference>
<dbReference type="RefSeq" id="WP_089285011.1">
    <property type="nucleotide sequence ID" value="NZ_FZOJ01000036.1"/>
</dbReference>
<protein>
    <submittedName>
        <fullName evidence="1">YbbR domain-containing protein</fullName>
    </submittedName>
</protein>
<dbReference type="Gene3D" id="2.170.120.40">
    <property type="entry name" value="YbbR-like domain"/>
    <property type="match status" value="2"/>
</dbReference>
<dbReference type="InterPro" id="IPR053154">
    <property type="entry name" value="c-di-AMP_regulator"/>
</dbReference>
<proteinExistence type="predicted"/>
<gene>
    <name evidence="1" type="ORF">SAMN05446037_103612</name>
</gene>
<keyword evidence="2" id="KW-1185">Reference proteome</keyword>
<dbReference type="PANTHER" id="PTHR37804:SF1">
    <property type="entry name" value="CDAA REGULATORY PROTEIN CDAR"/>
    <property type="match status" value="1"/>
</dbReference>
<dbReference type="AlphaFoldDB" id="A0A239JIP3"/>
<dbReference type="EMBL" id="FZOJ01000036">
    <property type="protein sequence ID" value="SNT05669.1"/>
    <property type="molecule type" value="Genomic_DNA"/>
</dbReference>
<dbReference type="Gene3D" id="2.170.120.30">
    <property type="match status" value="2"/>
</dbReference>
<reference evidence="1 2" key="1">
    <citation type="submission" date="2017-06" db="EMBL/GenBank/DDBJ databases">
        <authorList>
            <person name="Kim H.J."/>
            <person name="Triplett B.A."/>
        </authorList>
    </citation>
    <scope>NUCLEOTIDE SEQUENCE [LARGE SCALE GENOMIC DNA]</scope>
    <source>
        <strain evidence="1 2">SCA</strain>
    </source>
</reference>
<sequence>MSNFNQKNLMPKIFAIFFALTIWVYVMSEINPRITKDEQNIPVEFLNAEEMLQSGLAIKGETDHTIRVRIVGRRDEVQRITRGQIRATADILGFRPGINNIPVEVTVPGEVEVDWNPRFIRVELEEIISKQKPVNVVIEGAPRRGYTLGELQHEPTVVWVEGAESLVNSVEVVEATIKLSEEFQNINTSYSLRPLNSRKEEVPNVRLQTTHVNVNLPIDQLKTVDINPIVEVTAAEGYEINNISVEPSTVTIRGQQEIVDTVENIDTEAIAINNISENISRRVSLNLPEGIAVVDSTEVNLAITVDSLVEEIFDIARDNINFKNLAPGLRIDTNDIPNELQVRILANETVLEAVNSDNINIIIDMEGLEENQYTVEPVVEVPFLIERRAKEIQLIPKSVNIRVISENS</sequence>
<dbReference type="Proteomes" id="UP000198304">
    <property type="component" value="Unassembled WGS sequence"/>
</dbReference>
<organism evidence="1 2">
    <name type="scientific">Anaerovirgula multivorans</name>
    <dbReference type="NCBI Taxonomy" id="312168"/>
    <lineage>
        <taxon>Bacteria</taxon>
        <taxon>Bacillati</taxon>
        <taxon>Bacillota</taxon>
        <taxon>Clostridia</taxon>
        <taxon>Peptostreptococcales</taxon>
        <taxon>Natronincolaceae</taxon>
        <taxon>Anaerovirgula</taxon>
    </lineage>
</organism>
<accession>A0A239JIP3</accession>
<evidence type="ECO:0000313" key="1">
    <source>
        <dbReference type="EMBL" id="SNT05669.1"/>
    </source>
</evidence>
<evidence type="ECO:0000313" key="2">
    <source>
        <dbReference type="Proteomes" id="UP000198304"/>
    </source>
</evidence>
<dbReference type="InterPro" id="IPR012505">
    <property type="entry name" value="YbbR"/>
</dbReference>
<dbReference type="Pfam" id="PF07949">
    <property type="entry name" value="YbbR"/>
    <property type="match status" value="3"/>
</dbReference>